<dbReference type="EMBL" id="OU892285">
    <property type="protein sequence ID" value="CAG9773750.1"/>
    <property type="molecule type" value="Genomic_DNA"/>
</dbReference>
<feature type="compositionally biased region" description="Polar residues" evidence="1">
    <location>
        <begin position="150"/>
        <end position="165"/>
    </location>
</feature>
<feature type="compositionally biased region" description="Basic and acidic residues" evidence="1">
    <location>
        <begin position="395"/>
        <end position="417"/>
    </location>
</feature>
<dbReference type="SUPFAM" id="SSF63491">
    <property type="entry name" value="BAG domain"/>
    <property type="match status" value="1"/>
</dbReference>
<feature type="region of interest" description="Disordered" evidence="1">
    <location>
        <begin position="319"/>
        <end position="368"/>
    </location>
</feature>
<dbReference type="Gene3D" id="1.20.58.120">
    <property type="entry name" value="BAG domain"/>
    <property type="match status" value="1"/>
</dbReference>
<protein>
    <submittedName>
        <fullName evidence="2">Uncharacterized protein</fullName>
    </submittedName>
</protein>
<dbReference type="AlphaFoldDB" id="A0A9N9MZ38"/>
<evidence type="ECO:0000256" key="1">
    <source>
        <dbReference type="SAM" id="MobiDB-lite"/>
    </source>
</evidence>
<proteinExistence type="predicted"/>
<dbReference type="InterPro" id="IPR036533">
    <property type="entry name" value="BAG_dom_sf"/>
</dbReference>
<keyword evidence="3" id="KW-1185">Reference proteome</keyword>
<feature type="compositionally biased region" description="Polar residues" evidence="1">
    <location>
        <begin position="319"/>
        <end position="343"/>
    </location>
</feature>
<sequence length="673" mass="77955">MRISVYYFIKICRNILWFWWVYVPKSFACLLWEILKVWLNLYRGLFGNSMLIVRGIKKRIGPSMGCCPSIPKISNADGEPRRRFNHPSSSGPIVEEQPTRSHAKRPETNQSTKQHLNRPPRKPCYSEASTIPSKIKLPNSGLTVVRKSNADNPNTYTRNRQQSLQSKPEIDHVPLSKVTAWKGNEQNSDCNTTNFTAIDMEKQQSQTKRFMNDQMLRPKIKEPLSPQQTYLKKSTNNDKQGLQPMKGTDYAQISQHNGSVLDFILSDQKEPSSTLKYLLENKETNWPVLNKIDDFGYGNNRAEHFEAKMPSMSISRSVLDQREPSSTLNYPLQNKETYGSISNKVDDPSDTNNRAENSEAKIPSTSYDSQHNRSVLYELWLKQKERSSTLNYPMENKETYDSVSNKVDDHRADDAEPKTPSSTFTSYDSHAASSSTMQSHQNFETVISHTYEPPERPKRTEKANKLYEAGYQESNELEKAGIETLEQFEERNSTRTCSEKDFSKTSNQILENEDVHQNSSILDQGFMEIDSSDKPMIPQKPKSMVDNRDYVPIFRDYNEIDENDLIDDLTESILDSKTYNQMIEMLTKIYEQAKPFHEKIDQFTELENSNAHYYIEESLRRCIDKLDDMFDDIGDVKALTDERKKVYKFVFPMFDRLDATVQENKLRIDGRKE</sequence>
<accession>A0A9N9MZ38</accession>
<dbReference type="OrthoDB" id="333905at2759"/>
<feature type="region of interest" description="Disordered" evidence="1">
    <location>
        <begin position="145"/>
        <end position="165"/>
    </location>
</feature>
<organism evidence="2 3">
    <name type="scientific">Ceutorhynchus assimilis</name>
    <name type="common">cabbage seed weevil</name>
    <dbReference type="NCBI Taxonomy" id="467358"/>
    <lineage>
        <taxon>Eukaryota</taxon>
        <taxon>Metazoa</taxon>
        <taxon>Ecdysozoa</taxon>
        <taxon>Arthropoda</taxon>
        <taxon>Hexapoda</taxon>
        <taxon>Insecta</taxon>
        <taxon>Pterygota</taxon>
        <taxon>Neoptera</taxon>
        <taxon>Endopterygota</taxon>
        <taxon>Coleoptera</taxon>
        <taxon>Polyphaga</taxon>
        <taxon>Cucujiformia</taxon>
        <taxon>Curculionidae</taxon>
        <taxon>Ceutorhynchinae</taxon>
        <taxon>Ceutorhynchus</taxon>
    </lineage>
</organism>
<feature type="region of interest" description="Disordered" evidence="1">
    <location>
        <begin position="72"/>
        <end position="130"/>
    </location>
</feature>
<reference evidence="2" key="1">
    <citation type="submission" date="2022-01" db="EMBL/GenBank/DDBJ databases">
        <authorList>
            <person name="King R."/>
        </authorList>
    </citation>
    <scope>NUCLEOTIDE SEQUENCE</scope>
</reference>
<feature type="compositionally biased region" description="Polar residues" evidence="1">
    <location>
        <begin position="419"/>
        <end position="439"/>
    </location>
</feature>
<name>A0A9N9MZ38_9CUCU</name>
<evidence type="ECO:0000313" key="3">
    <source>
        <dbReference type="Proteomes" id="UP001152799"/>
    </source>
</evidence>
<feature type="region of interest" description="Disordered" evidence="1">
    <location>
        <begin position="391"/>
        <end position="439"/>
    </location>
</feature>
<gene>
    <name evidence="2" type="ORF">CEUTPL_LOCUS14136</name>
</gene>
<dbReference type="Proteomes" id="UP001152799">
    <property type="component" value="Chromosome 9"/>
</dbReference>
<evidence type="ECO:0000313" key="2">
    <source>
        <dbReference type="EMBL" id="CAG9773750.1"/>
    </source>
</evidence>
<dbReference type="GO" id="GO:0051087">
    <property type="term" value="F:protein-folding chaperone binding"/>
    <property type="evidence" value="ECO:0007669"/>
    <property type="project" value="InterPro"/>
</dbReference>